<comment type="caution">
    <text evidence="2">The sequence shown here is derived from an EMBL/GenBank/DDBJ whole genome shotgun (WGS) entry which is preliminary data.</text>
</comment>
<dbReference type="AlphaFoldDB" id="A0A4Y2GM53"/>
<feature type="compositionally biased region" description="Polar residues" evidence="1">
    <location>
        <begin position="89"/>
        <end position="103"/>
    </location>
</feature>
<organism evidence="2 3">
    <name type="scientific">Araneus ventricosus</name>
    <name type="common">Orbweaver spider</name>
    <name type="synonym">Epeira ventricosa</name>
    <dbReference type="NCBI Taxonomy" id="182803"/>
    <lineage>
        <taxon>Eukaryota</taxon>
        <taxon>Metazoa</taxon>
        <taxon>Ecdysozoa</taxon>
        <taxon>Arthropoda</taxon>
        <taxon>Chelicerata</taxon>
        <taxon>Arachnida</taxon>
        <taxon>Araneae</taxon>
        <taxon>Araneomorphae</taxon>
        <taxon>Entelegynae</taxon>
        <taxon>Araneoidea</taxon>
        <taxon>Araneidae</taxon>
        <taxon>Araneus</taxon>
    </lineage>
</organism>
<dbReference type="Proteomes" id="UP000499080">
    <property type="component" value="Unassembled WGS sequence"/>
</dbReference>
<accession>A0A4Y2GM53</accession>
<evidence type="ECO:0000313" key="3">
    <source>
        <dbReference type="Proteomes" id="UP000499080"/>
    </source>
</evidence>
<feature type="compositionally biased region" description="Acidic residues" evidence="1">
    <location>
        <begin position="51"/>
        <end position="64"/>
    </location>
</feature>
<proteinExistence type="predicted"/>
<feature type="region of interest" description="Disordered" evidence="1">
    <location>
        <begin position="51"/>
        <end position="103"/>
    </location>
</feature>
<reference evidence="2 3" key="1">
    <citation type="journal article" date="2019" name="Sci. Rep.">
        <title>Orb-weaving spider Araneus ventricosus genome elucidates the spidroin gene catalogue.</title>
        <authorList>
            <person name="Kono N."/>
            <person name="Nakamura H."/>
            <person name="Ohtoshi R."/>
            <person name="Moran D.A.P."/>
            <person name="Shinohara A."/>
            <person name="Yoshida Y."/>
            <person name="Fujiwara M."/>
            <person name="Mori M."/>
            <person name="Tomita M."/>
            <person name="Arakawa K."/>
        </authorList>
    </citation>
    <scope>NUCLEOTIDE SEQUENCE [LARGE SCALE GENOMIC DNA]</scope>
</reference>
<name>A0A4Y2GM53_ARAVE</name>
<evidence type="ECO:0000256" key="1">
    <source>
        <dbReference type="SAM" id="MobiDB-lite"/>
    </source>
</evidence>
<protein>
    <submittedName>
        <fullName evidence="2">Uncharacterized protein</fullName>
    </submittedName>
</protein>
<evidence type="ECO:0000313" key="2">
    <source>
        <dbReference type="EMBL" id="GBM53154.1"/>
    </source>
</evidence>
<dbReference type="EMBL" id="BGPR01001408">
    <property type="protein sequence ID" value="GBM53154.1"/>
    <property type="molecule type" value="Genomic_DNA"/>
</dbReference>
<keyword evidence="3" id="KW-1185">Reference proteome</keyword>
<gene>
    <name evidence="2" type="ORF">AVEN_90405_1</name>
</gene>
<sequence length="103" mass="11923">MVNRTTKVWTQRAYINLLHEASVAQSAVNRKFRICGYYDREIIELLLIEEKDDYEEEENEEEDSTCLARKHADSAPAKAMRLTREGATKQPTQHKCTQGTADY</sequence>